<feature type="transmembrane region" description="Helical" evidence="17">
    <location>
        <begin position="666"/>
        <end position="685"/>
    </location>
</feature>
<evidence type="ECO:0000256" key="4">
    <source>
        <dbReference type="ARBA" id="ARBA00022448"/>
    </source>
</evidence>
<evidence type="ECO:0000256" key="12">
    <source>
        <dbReference type="ARBA" id="ARBA00023286"/>
    </source>
</evidence>
<dbReference type="InterPro" id="IPR001320">
    <property type="entry name" value="Iontro_rcpt_C"/>
</dbReference>
<keyword evidence="4 15" id="KW-0813">Transport</keyword>
<comment type="subcellular location">
    <subcellularLocation>
        <location evidence="1">Membrane</location>
        <topology evidence="1">Multi-pass membrane protein</topology>
    </subcellularLocation>
</comment>
<gene>
    <name evidence="20" type="ORF">ACJIZ3_021988</name>
</gene>
<dbReference type="CDD" id="cd19990">
    <property type="entry name" value="PBP1_GABAb_receptor_plant"/>
    <property type="match status" value="1"/>
</dbReference>
<evidence type="ECO:0000256" key="18">
    <source>
        <dbReference type="SAM" id="SignalP"/>
    </source>
</evidence>
<evidence type="ECO:0000256" key="8">
    <source>
        <dbReference type="ARBA" id="ARBA00023065"/>
    </source>
</evidence>
<evidence type="ECO:0000256" key="11">
    <source>
        <dbReference type="ARBA" id="ARBA00023180"/>
    </source>
</evidence>
<dbReference type="SUPFAM" id="SSF53822">
    <property type="entry name" value="Periplasmic binding protein-like I"/>
    <property type="match status" value="1"/>
</dbReference>
<comment type="function">
    <text evidence="14">Glutamate-gated receptor that probably acts as a non-selective cation channel. May be involved in light-signal transduction and calcium homeostasis via the regulation of calcium influx into cells.</text>
</comment>
<dbReference type="InterPro" id="IPR001638">
    <property type="entry name" value="Solute-binding_3/MltF_N"/>
</dbReference>
<dbReference type="InterPro" id="IPR017103">
    <property type="entry name" value="Iontropic_Glu_rcpt_pln"/>
</dbReference>
<keyword evidence="9 15" id="KW-0472">Membrane</keyword>
<dbReference type="Gene3D" id="3.40.50.2300">
    <property type="match status" value="2"/>
</dbReference>
<dbReference type="FunFam" id="3.40.50.2300:FF:000188">
    <property type="entry name" value="Glutamate receptor"/>
    <property type="match status" value="1"/>
</dbReference>
<comment type="function">
    <text evidence="15">Glutamate-gated receptor that probably acts as non-selective cation channel.</text>
</comment>
<feature type="region of interest" description="Disordered" evidence="16">
    <location>
        <begin position="933"/>
        <end position="955"/>
    </location>
</feature>
<evidence type="ECO:0000256" key="14">
    <source>
        <dbReference type="ARBA" id="ARBA00049638"/>
    </source>
</evidence>
<dbReference type="PANTHER" id="PTHR34836:SF1">
    <property type="entry name" value="OS09G0428600 PROTEIN"/>
    <property type="match status" value="1"/>
</dbReference>
<keyword evidence="6 18" id="KW-0732">Signal</keyword>
<dbReference type="Pfam" id="PF00060">
    <property type="entry name" value="Lig_chan"/>
    <property type="match status" value="1"/>
</dbReference>
<evidence type="ECO:0000256" key="16">
    <source>
        <dbReference type="SAM" id="MobiDB-lite"/>
    </source>
</evidence>
<keyword evidence="12 15" id="KW-1071">Ligand-gated ion channel</keyword>
<keyword evidence="13 15" id="KW-0407">Ion channel</keyword>
<dbReference type="PANTHER" id="PTHR34836">
    <property type="entry name" value="OS06G0188250 PROTEIN"/>
    <property type="match status" value="1"/>
</dbReference>
<feature type="signal peptide" evidence="18">
    <location>
        <begin position="1"/>
        <end position="23"/>
    </location>
</feature>
<name>A0ABD3SN24_9LAMI</name>
<reference evidence="20 21" key="1">
    <citation type="submission" date="2024-12" db="EMBL/GenBank/DDBJ databases">
        <title>The unique morphological basis and parallel evolutionary history of personate flowers in Penstemon.</title>
        <authorList>
            <person name="Depatie T.H."/>
            <person name="Wessinger C.A."/>
        </authorList>
    </citation>
    <scope>NUCLEOTIDE SEQUENCE [LARGE SCALE GENOMIC DNA]</scope>
    <source>
        <strain evidence="20">WTNN_2</strain>
        <tissue evidence="20">Leaf</tissue>
    </source>
</reference>
<dbReference type="FunFam" id="1.10.287.70:FF:000037">
    <property type="entry name" value="Glutamate receptor"/>
    <property type="match status" value="1"/>
</dbReference>
<evidence type="ECO:0000259" key="19">
    <source>
        <dbReference type="SMART" id="SM00079"/>
    </source>
</evidence>
<dbReference type="Proteomes" id="UP001634393">
    <property type="component" value="Unassembled WGS sequence"/>
</dbReference>
<dbReference type="GO" id="GO:0016020">
    <property type="term" value="C:membrane"/>
    <property type="evidence" value="ECO:0007669"/>
    <property type="project" value="UniProtKB-SubCell"/>
</dbReference>
<evidence type="ECO:0000256" key="6">
    <source>
        <dbReference type="ARBA" id="ARBA00022729"/>
    </source>
</evidence>
<evidence type="ECO:0000256" key="7">
    <source>
        <dbReference type="ARBA" id="ARBA00022989"/>
    </source>
</evidence>
<keyword evidence="11" id="KW-0325">Glycoprotein</keyword>
<feature type="transmembrane region" description="Helical" evidence="17">
    <location>
        <begin position="535"/>
        <end position="552"/>
    </location>
</feature>
<dbReference type="Gene3D" id="1.10.287.70">
    <property type="match status" value="1"/>
</dbReference>
<dbReference type="InterPro" id="IPR001828">
    <property type="entry name" value="ANF_lig-bd_rcpt"/>
</dbReference>
<evidence type="ECO:0000256" key="5">
    <source>
        <dbReference type="ARBA" id="ARBA00022692"/>
    </source>
</evidence>
<accession>A0ABD3SN24</accession>
<dbReference type="InterPro" id="IPR015683">
    <property type="entry name" value="Ionotropic_Glu_rcpt"/>
</dbReference>
<dbReference type="Gene3D" id="3.40.190.10">
    <property type="entry name" value="Periplasmic binding protein-like II"/>
    <property type="match status" value="1"/>
</dbReference>
<evidence type="ECO:0000256" key="10">
    <source>
        <dbReference type="ARBA" id="ARBA00023170"/>
    </source>
</evidence>
<evidence type="ECO:0000313" key="21">
    <source>
        <dbReference type="Proteomes" id="UP001634393"/>
    </source>
</evidence>
<dbReference type="SUPFAM" id="SSF53850">
    <property type="entry name" value="Periplasmic binding protein-like II"/>
    <property type="match status" value="1"/>
</dbReference>
<feature type="compositionally biased region" description="Polar residues" evidence="16">
    <location>
        <begin position="935"/>
        <end position="955"/>
    </location>
</feature>
<dbReference type="Pfam" id="PF01094">
    <property type="entry name" value="ANF_receptor"/>
    <property type="match status" value="1"/>
</dbReference>
<dbReference type="Pfam" id="PF00497">
    <property type="entry name" value="SBP_bac_3"/>
    <property type="match status" value="1"/>
</dbReference>
<dbReference type="PIRSF" id="PIRSF037090">
    <property type="entry name" value="Iontro_Glu-like_rcpt_pln"/>
    <property type="match status" value="1"/>
</dbReference>
<evidence type="ECO:0000313" key="20">
    <source>
        <dbReference type="EMBL" id="KAL3825959.1"/>
    </source>
</evidence>
<protein>
    <recommendedName>
        <fullName evidence="15">Glutamate receptor</fullName>
    </recommendedName>
</protein>
<comment type="caution">
    <text evidence="20">The sequence shown here is derived from an EMBL/GenBank/DDBJ whole genome shotgun (WGS) entry which is preliminary data.</text>
</comment>
<evidence type="ECO:0000256" key="17">
    <source>
        <dbReference type="SAM" id="Phobius"/>
    </source>
</evidence>
<evidence type="ECO:0000256" key="2">
    <source>
        <dbReference type="ARBA" id="ARBA00008685"/>
    </source>
</evidence>
<keyword evidence="7 17" id="KW-1133">Transmembrane helix</keyword>
<keyword evidence="5 17" id="KW-0812">Transmembrane</keyword>
<organism evidence="20 21">
    <name type="scientific">Penstemon smallii</name>
    <dbReference type="NCBI Taxonomy" id="265156"/>
    <lineage>
        <taxon>Eukaryota</taxon>
        <taxon>Viridiplantae</taxon>
        <taxon>Streptophyta</taxon>
        <taxon>Embryophyta</taxon>
        <taxon>Tracheophyta</taxon>
        <taxon>Spermatophyta</taxon>
        <taxon>Magnoliopsida</taxon>
        <taxon>eudicotyledons</taxon>
        <taxon>Gunneridae</taxon>
        <taxon>Pentapetalae</taxon>
        <taxon>asterids</taxon>
        <taxon>lamiids</taxon>
        <taxon>Lamiales</taxon>
        <taxon>Plantaginaceae</taxon>
        <taxon>Cheloneae</taxon>
        <taxon>Penstemon</taxon>
    </lineage>
</organism>
<feature type="chain" id="PRO_5044807007" description="Glutamate receptor" evidence="18">
    <location>
        <begin position="24"/>
        <end position="964"/>
    </location>
</feature>
<feature type="transmembrane region" description="Helical" evidence="17">
    <location>
        <begin position="606"/>
        <end position="624"/>
    </location>
</feature>
<dbReference type="CDD" id="cd13686">
    <property type="entry name" value="GluR_Plant"/>
    <property type="match status" value="1"/>
</dbReference>
<dbReference type="SMART" id="SM00079">
    <property type="entry name" value="PBPe"/>
    <property type="match status" value="1"/>
</dbReference>
<comment type="similarity">
    <text evidence="2 15">Belongs to the glutamate-gated ion channel (TC 1.A.10.1) family.</text>
</comment>
<evidence type="ECO:0000256" key="13">
    <source>
        <dbReference type="ARBA" id="ARBA00023303"/>
    </source>
</evidence>
<dbReference type="AlphaFoldDB" id="A0ABD3SN24"/>
<proteinExistence type="inferred from homology"/>
<dbReference type="GO" id="GO:0034220">
    <property type="term" value="P:monoatomic ion transmembrane transport"/>
    <property type="evidence" value="ECO:0007669"/>
    <property type="project" value="UniProtKB-KW"/>
</dbReference>
<sequence>MSFLSILFVSLIICVFFFLCINAQEEAQNNSNNSTLFKVGVVLDLDSLVGRIGMTSLSLALSDYYSVDRNYTAKIALHVRDSNGQVIDAADSALSLLKDEEVDTIIGPQKSAQSTFVIGLGDRANVPIISFSATSPSLHPHTPYFVQATIIDSAQVGAIVDIVKYFHWSQVVIINEESDYGNGINPYLSNALHDANARVSHRTVIPPTATDDFMLQELYKMKTMQTRVFVVHISSSLASKFFPKVKEAGMMGEGYAWIVTSGLMDLLYSLDSDVIESMEGVIGVKPLIPRSKRLGSTAKRWKKKFIHDNPNFLQAEFGLYGIWAYDALWALAMAAERVQFMEQTSSLQNTSFLNSTNRFTTSISKKGPKLQEAVSDVSFQGLGGKFHLVNGQLKSSSFQILNVVGKGEREVGIWTRSERILGEIQVNNTSFSSIELKSIIFPGDTTVVPKGWEVPVSGKKLKVGVPIAAGFTEFVRVEKDPQTNVSKVSGCYIDMFDAVMAELPYAVPYEYIPFGTLDDPSSGSYDELCYQVLRFKIHFVLFLTILFVSFVYKYDAAVGDFTITSKRSNFVDFTLPFVAGGITMTLPDETDKSDPWFFLKLFRRDLWFTTMALFIFIGLVVWILEHRFNNAYRGPRAQHTGMIFYFPFMSLVFAQRERIVSNLARFVVVVWMFVVLVLNSTYTAYLSARLTVENLKPDVAYMKKGDNVGCRKGSFICDFLQEEFGFDKSRIMTYNSARDIDEALGKGSISALFSVKPYTDLFLSKYPNKYNVAGTTYPTEGFAYVFEKGSPLVADVSRAVIKLTDNGRLFEIKQQWIKEVDNEQKSKESFELAASLEDFKALYGISGGVASTCLLVFIATYLYKNRDFVQRISSSSTTFWSKARAIGKHFDQRDPKTFYSSKYREDGVNVSTSINENIRSSTVVPISTMDFNDANGGTSPNSEHTAAPNLQTGSTDHIEIVIEA</sequence>
<comment type="subunit">
    <text evidence="3">May form heteromers.</text>
</comment>
<keyword evidence="10 15" id="KW-0675">Receptor</keyword>
<feature type="domain" description="Ionotropic glutamate receptor C-terminal" evidence="19">
    <location>
        <begin position="460"/>
        <end position="819"/>
    </location>
</feature>
<dbReference type="InterPro" id="IPR044440">
    <property type="entry name" value="GABAb_receptor_plant_PBP1"/>
</dbReference>
<feature type="transmembrane region" description="Helical" evidence="17">
    <location>
        <begin position="841"/>
        <end position="863"/>
    </location>
</feature>
<evidence type="ECO:0000256" key="1">
    <source>
        <dbReference type="ARBA" id="ARBA00004141"/>
    </source>
</evidence>
<keyword evidence="21" id="KW-1185">Reference proteome</keyword>
<evidence type="ECO:0000256" key="9">
    <source>
        <dbReference type="ARBA" id="ARBA00023136"/>
    </source>
</evidence>
<evidence type="ECO:0000256" key="3">
    <source>
        <dbReference type="ARBA" id="ARBA00011095"/>
    </source>
</evidence>
<evidence type="ECO:0000256" key="15">
    <source>
        <dbReference type="PIRNR" id="PIRNR037090"/>
    </source>
</evidence>
<dbReference type="EMBL" id="JBJXBP010000006">
    <property type="protein sequence ID" value="KAL3825959.1"/>
    <property type="molecule type" value="Genomic_DNA"/>
</dbReference>
<keyword evidence="8 15" id="KW-0406">Ion transport</keyword>
<dbReference type="InterPro" id="IPR028082">
    <property type="entry name" value="Peripla_BP_I"/>
</dbReference>